<proteinExistence type="predicted"/>
<name>A0ACB9ZZU7_CATRO</name>
<evidence type="ECO:0000313" key="1">
    <source>
        <dbReference type="EMBL" id="KAI5653444.1"/>
    </source>
</evidence>
<gene>
    <name evidence="1" type="ORF">M9H77_30631</name>
</gene>
<keyword evidence="2" id="KW-1185">Reference proteome</keyword>
<dbReference type="EMBL" id="CM044707">
    <property type="protein sequence ID" value="KAI5653444.1"/>
    <property type="molecule type" value="Genomic_DNA"/>
</dbReference>
<sequence length="261" mass="29839">MMTKANELIHDPSTRARTRRSRHLMQAWLKDAFLEETRTNGIKNKNEGLKNEGLASKDPSGHSRVKPTGCRWVLSSKSFPSRSLLATISSPSCLFQTLNTQVSIRFFKPLNQLKPRDPLMSSSVIIDPSYDGFGNLDDTSFVELNIIRFPFEFDRNSLQYVCTITSTRGMRHTMEFEVPRRDMTRESIMVLKSENKCGEFLEKTGKIGGFLLEGSVLIIKFAKGVFLSNPQVKTEDHCERNELNHHRDEFTPHKKTIGNKQ</sequence>
<dbReference type="Proteomes" id="UP001060085">
    <property type="component" value="Linkage Group LG07"/>
</dbReference>
<protein>
    <submittedName>
        <fullName evidence="1">Uncharacterized protein</fullName>
    </submittedName>
</protein>
<accession>A0ACB9ZZU7</accession>
<reference evidence="2" key="1">
    <citation type="journal article" date="2023" name="Nat. Plants">
        <title>Single-cell RNA sequencing provides a high-resolution roadmap for understanding the multicellular compartmentation of specialized metabolism.</title>
        <authorList>
            <person name="Sun S."/>
            <person name="Shen X."/>
            <person name="Li Y."/>
            <person name="Li Y."/>
            <person name="Wang S."/>
            <person name="Li R."/>
            <person name="Zhang H."/>
            <person name="Shen G."/>
            <person name="Guo B."/>
            <person name="Wei J."/>
            <person name="Xu J."/>
            <person name="St-Pierre B."/>
            <person name="Chen S."/>
            <person name="Sun C."/>
        </authorList>
    </citation>
    <scope>NUCLEOTIDE SEQUENCE [LARGE SCALE GENOMIC DNA]</scope>
</reference>
<organism evidence="1 2">
    <name type="scientific">Catharanthus roseus</name>
    <name type="common">Madagascar periwinkle</name>
    <name type="synonym">Vinca rosea</name>
    <dbReference type="NCBI Taxonomy" id="4058"/>
    <lineage>
        <taxon>Eukaryota</taxon>
        <taxon>Viridiplantae</taxon>
        <taxon>Streptophyta</taxon>
        <taxon>Embryophyta</taxon>
        <taxon>Tracheophyta</taxon>
        <taxon>Spermatophyta</taxon>
        <taxon>Magnoliopsida</taxon>
        <taxon>eudicotyledons</taxon>
        <taxon>Gunneridae</taxon>
        <taxon>Pentapetalae</taxon>
        <taxon>asterids</taxon>
        <taxon>lamiids</taxon>
        <taxon>Gentianales</taxon>
        <taxon>Apocynaceae</taxon>
        <taxon>Rauvolfioideae</taxon>
        <taxon>Vinceae</taxon>
        <taxon>Catharanthinae</taxon>
        <taxon>Catharanthus</taxon>
    </lineage>
</organism>
<comment type="caution">
    <text evidence="1">The sequence shown here is derived from an EMBL/GenBank/DDBJ whole genome shotgun (WGS) entry which is preliminary data.</text>
</comment>
<evidence type="ECO:0000313" key="2">
    <source>
        <dbReference type="Proteomes" id="UP001060085"/>
    </source>
</evidence>